<dbReference type="Gene3D" id="3.40.50.12780">
    <property type="entry name" value="N-terminal domain of ligase-like"/>
    <property type="match status" value="1"/>
</dbReference>
<dbReference type="InterPro" id="IPR025110">
    <property type="entry name" value="AMP-bd_C"/>
</dbReference>
<keyword evidence="2" id="KW-0436">Ligase</keyword>
<dbReference type="Pfam" id="PF13193">
    <property type="entry name" value="AMP-binding_C"/>
    <property type="match status" value="1"/>
</dbReference>
<dbReference type="InterPro" id="IPR045851">
    <property type="entry name" value="AMP-bd_C_sf"/>
</dbReference>
<dbReference type="GO" id="GO:0006631">
    <property type="term" value="P:fatty acid metabolic process"/>
    <property type="evidence" value="ECO:0007669"/>
    <property type="project" value="UniProtKB-KW"/>
</dbReference>
<evidence type="ECO:0000313" key="7">
    <source>
        <dbReference type="EMBL" id="PZG15274.1"/>
    </source>
</evidence>
<feature type="domain" description="AMP-dependent synthetase/ligase" evidence="5">
    <location>
        <begin position="15"/>
        <end position="377"/>
    </location>
</feature>
<dbReference type="Pfam" id="PF00501">
    <property type="entry name" value="AMP-binding"/>
    <property type="match status" value="1"/>
</dbReference>
<reference evidence="7 8" key="1">
    <citation type="submission" date="2018-01" db="EMBL/GenBank/DDBJ databases">
        <title>Draft genome sequence of Nonomuraea sp. KC333.</title>
        <authorList>
            <person name="Sahin N."/>
            <person name="Saygin H."/>
            <person name="Ay H."/>
        </authorList>
    </citation>
    <scope>NUCLEOTIDE SEQUENCE [LARGE SCALE GENOMIC DNA]</scope>
    <source>
        <strain evidence="7 8">KC333</strain>
    </source>
</reference>
<comment type="caution">
    <text evidence="7">The sequence shown here is derived from an EMBL/GenBank/DDBJ whole genome shotgun (WGS) entry which is preliminary data.</text>
</comment>
<dbReference type="PANTHER" id="PTHR43859">
    <property type="entry name" value="ACYL-ACTIVATING ENZYME"/>
    <property type="match status" value="1"/>
</dbReference>
<accession>A0A2W2FJ52</accession>
<dbReference type="Gene3D" id="3.30.300.30">
    <property type="match status" value="1"/>
</dbReference>
<keyword evidence="3" id="KW-0276">Fatty acid metabolism</keyword>
<dbReference type="InterPro" id="IPR020845">
    <property type="entry name" value="AMP-binding_CS"/>
</dbReference>
<name>A0A2W2FJ52_9ACTN</name>
<evidence type="ECO:0000313" key="8">
    <source>
        <dbReference type="Proteomes" id="UP000249304"/>
    </source>
</evidence>
<dbReference type="InterPro" id="IPR042099">
    <property type="entry name" value="ANL_N_sf"/>
</dbReference>
<dbReference type="OrthoDB" id="9803968at2"/>
<dbReference type="InterPro" id="IPR000873">
    <property type="entry name" value="AMP-dep_synth/lig_dom"/>
</dbReference>
<organism evidence="7 8">
    <name type="scientific">Nonomuraea aridisoli</name>
    <dbReference type="NCBI Taxonomy" id="2070368"/>
    <lineage>
        <taxon>Bacteria</taxon>
        <taxon>Bacillati</taxon>
        <taxon>Actinomycetota</taxon>
        <taxon>Actinomycetes</taxon>
        <taxon>Streptosporangiales</taxon>
        <taxon>Streptosporangiaceae</taxon>
        <taxon>Nonomuraea</taxon>
    </lineage>
</organism>
<feature type="domain" description="AMP-binding enzyme C-terminal" evidence="6">
    <location>
        <begin position="427"/>
        <end position="501"/>
    </location>
</feature>
<sequence length="516" mass="54518">MSALSFEPLTPTSFLERSAAVFGQRLAVVDGDRRLTYAELWQRVRRLAGALAGLGVRPGDRVAVLAPNGHLLLESTFGVPAAGAVMVPLNIRLSSGELAYILGHAEVSVLLHDDELTGLATAAAEESGQKPRLVSAAAYETLLDAAEPLLVPVTDELTPLSINYTSGTTGRPKGVVYHHRGAYLQALAMALHTRLEAASGYLWTLPMFHCHGWCFPWAVTLAGARHVCLRKVDPGQAWALIREHRVTHLCGAPTVLTSLLAHADAPTAALDPRLLACVGGAPPSPALLGRALQAGIDVLHLYGLTETYGPAVINQPRPEWSGLGVDELAALAARQGVGNVIAQRVRVVGEDGRDVPADAATIGEIAVRGNDVMIGYHRDPAATEKAAPDGWFRTGDLGVLHPDGYVQLVDRAKDVIISGGENIASVEVENALVSHPAVQEAAVVARPDPHWGEVPVAYVTLAAGKGVTAAELIEHVRGRLAHFKAPKAVYFGELPKTSTGKIQKNVLRERAAAGPA</sequence>
<dbReference type="PANTHER" id="PTHR43859:SF4">
    <property type="entry name" value="BUTANOATE--COA LIGASE AAE1-RELATED"/>
    <property type="match status" value="1"/>
</dbReference>
<dbReference type="GO" id="GO:0016874">
    <property type="term" value="F:ligase activity"/>
    <property type="evidence" value="ECO:0007669"/>
    <property type="project" value="UniProtKB-KW"/>
</dbReference>
<evidence type="ECO:0000259" key="5">
    <source>
        <dbReference type="Pfam" id="PF00501"/>
    </source>
</evidence>
<evidence type="ECO:0000259" key="6">
    <source>
        <dbReference type="Pfam" id="PF13193"/>
    </source>
</evidence>
<dbReference type="EMBL" id="POUD01000109">
    <property type="protein sequence ID" value="PZG15274.1"/>
    <property type="molecule type" value="Genomic_DNA"/>
</dbReference>
<evidence type="ECO:0000256" key="2">
    <source>
        <dbReference type="ARBA" id="ARBA00022598"/>
    </source>
</evidence>
<dbReference type="NCBIfam" id="NF004837">
    <property type="entry name" value="PRK06187.1"/>
    <property type="match status" value="1"/>
</dbReference>
<keyword evidence="8" id="KW-1185">Reference proteome</keyword>
<gene>
    <name evidence="7" type="ORF">C1J01_24580</name>
</gene>
<dbReference type="AlphaFoldDB" id="A0A2W2FJ52"/>
<evidence type="ECO:0000256" key="3">
    <source>
        <dbReference type="ARBA" id="ARBA00022832"/>
    </source>
</evidence>
<evidence type="ECO:0000256" key="4">
    <source>
        <dbReference type="ARBA" id="ARBA00023098"/>
    </source>
</evidence>
<protein>
    <submittedName>
        <fullName evidence="7">Acyl-CoA synthetase</fullName>
    </submittedName>
</protein>
<comment type="similarity">
    <text evidence="1">Belongs to the ATP-dependent AMP-binding enzyme family.</text>
</comment>
<proteinExistence type="inferred from homology"/>
<dbReference type="Proteomes" id="UP000249304">
    <property type="component" value="Unassembled WGS sequence"/>
</dbReference>
<keyword evidence="4" id="KW-0443">Lipid metabolism</keyword>
<dbReference type="PROSITE" id="PS00455">
    <property type="entry name" value="AMP_BINDING"/>
    <property type="match status" value="1"/>
</dbReference>
<dbReference type="RefSeq" id="WP_111181342.1">
    <property type="nucleotide sequence ID" value="NZ_POUD01000109.1"/>
</dbReference>
<evidence type="ECO:0000256" key="1">
    <source>
        <dbReference type="ARBA" id="ARBA00006432"/>
    </source>
</evidence>
<dbReference type="FunFam" id="3.30.300.30:FF:000008">
    <property type="entry name" value="2,3-dihydroxybenzoate-AMP ligase"/>
    <property type="match status" value="1"/>
</dbReference>
<dbReference type="SUPFAM" id="SSF56801">
    <property type="entry name" value="Acetyl-CoA synthetase-like"/>
    <property type="match status" value="1"/>
</dbReference>